<dbReference type="PANTHER" id="PTHR31367">
    <property type="entry name" value="CYTOSOLIC 5'-NUCLEOTIDASE 1 FAMILY MEMBER"/>
    <property type="match status" value="1"/>
</dbReference>
<dbReference type="GO" id="GO:0000166">
    <property type="term" value="F:nucleotide binding"/>
    <property type="evidence" value="ECO:0007669"/>
    <property type="project" value="InterPro"/>
</dbReference>
<dbReference type="AlphaFoldDB" id="A0A831WCP3"/>
<organism evidence="1">
    <name type="scientific">Thiolapillus brandeum</name>
    <dbReference type="NCBI Taxonomy" id="1076588"/>
    <lineage>
        <taxon>Bacteria</taxon>
        <taxon>Pseudomonadati</taxon>
        <taxon>Pseudomonadota</taxon>
        <taxon>Gammaproteobacteria</taxon>
        <taxon>Chromatiales</taxon>
        <taxon>Sedimenticolaceae</taxon>
        <taxon>Thiolapillus</taxon>
    </lineage>
</organism>
<dbReference type="EMBL" id="DRLF01000459">
    <property type="protein sequence ID" value="HEC07835.1"/>
    <property type="molecule type" value="Genomic_DNA"/>
</dbReference>
<dbReference type="PANTHER" id="PTHR31367:SF5">
    <property type="entry name" value="CYTOSOLIC 5'-NUCLEOTIDASE 1A"/>
    <property type="match status" value="1"/>
</dbReference>
<dbReference type="GO" id="GO:0005737">
    <property type="term" value="C:cytoplasm"/>
    <property type="evidence" value="ECO:0007669"/>
    <property type="project" value="InterPro"/>
</dbReference>
<dbReference type="Pfam" id="PF06189">
    <property type="entry name" value="5-nucleotidase"/>
    <property type="match status" value="1"/>
</dbReference>
<protein>
    <submittedName>
        <fullName evidence="1">5'-nucleotidase</fullName>
    </submittedName>
</protein>
<name>A0A831WCP3_9GAMM</name>
<evidence type="ECO:0000313" key="1">
    <source>
        <dbReference type="EMBL" id="HEC07835.1"/>
    </source>
</evidence>
<gene>
    <name evidence="1" type="ORF">ENJ12_13345</name>
</gene>
<dbReference type="GO" id="GO:0008253">
    <property type="term" value="F:5'-nucleotidase activity"/>
    <property type="evidence" value="ECO:0007669"/>
    <property type="project" value="InterPro"/>
</dbReference>
<dbReference type="InterPro" id="IPR010394">
    <property type="entry name" value="5-nucleotidase"/>
</dbReference>
<proteinExistence type="predicted"/>
<dbReference type="Proteomes" id="UP000886339">
    <property type="component" value="Unassembled WGS sequence"/>
</dbReference>
<sequence length="315" mass="34220">MPSCPGNVGQTESRPVLVVAISSRALFDLDESHRVFEEQGIDAYHRYQIEHEDDVLQPGVAFTLVRKLLNLNTLFEKRVRVEVVLLSRNSADTGLRVFNSISHHGLDITRAAFTGGRSPFEYASVLDAHLFLSADSEDVARALNAGVAAATIAPIAGSGASGNATGEDPDQLRIAFDGDAVLFSDEAERVYRKQGLEAFEASEKAAARRPLEAGPFRCFLEVLHKMQSLSPEGTSPIRTALVTARGAPAHERVIRTLRTWGIRIDEALFLGGMDKSAFLKAFQADIFFDDQTQHVESAAQFVPAGHVPHGVANKA</sequence>
<dbReference type="GO" id="GO:0009117">
    <property type="term" value="P:nucleotide metabolic process"/>
    <property type="evidence" value="ECO:0007669"/>
    <property type="project" value="InterPro"/>
</dbReference>
<dbReference type="GO" id="GO:0000287">
    <property type="term" value="F:magnesium ion binding"/>
    <property type="evidence" value="ECO:0007669"/>
    <property type="project" value="InterPro"/>
</dbReference>
<reference evidence="1" key="1">
    <citation type="journal article" date="2020" name="mSystems">
        <title>Genome- and Community-Level Interaction Insights into Carbon Utilization and Element Cycling Functions of Hydrothermarchaeota in Hydrothermal Sediment.</title>
        <authorList>
            <person name="Zhou Z."/>
            <person name="Liu Y."/>
            <person name="Xu W."/>
            <person name="Pan J."/>
            <person name="Luo Z.H."/>
            <person name="Li M."/>
        </authorList>
    </citation>
    <scope>NUCLEOTIDE SEQUENCE [LARGE SCALE GENOMIC DNA]</scope>
    <source>
        <strain evidence="1">HyVt-458</strain>
    </source>
</reference>
<accession>A0A831WCP3</accession>
<comment type="caution">
    <text evidence="1">The sequence shown here is derived from an EMBL/GenBank/DDBJ whole genome shotgun (WGS) entry which is preliminary data.</text>
</comment>